<keyword evidence="9" id="KW-1185">Reference proteome</keyword>
<name>A0A814TD26_ADIRI</name>
<evidence type="ECO:0000256" key="4">
    <source>
        <dbReference type="ARBA" id="ARBA00022695"/>
    </source>
</evidence>
<dbReference type="EMBL" id="CAJNOR010001537">
    <property type="protein sequence ID" value="CAF1159811.1"/>
    <property type="molecule type" value="Genomic_DNA"/>
</dbReference>
<dbReference type="GO" id="GO:0106274">
    <property type="term" value="F:NAD+-protein-arginine ADP-ribosyltransferase activity"/>
    <property type="evidence" value="ECO:0007669"/>
    <property type="project" value="UniProtKB-EC"/>
</dbReference>
<dbReference type="AlphaFoldDB" id="A0A814TD26"/>
<keyword evidence="6" id="KW-0521">NADP</keyword>
<dbReference type="PROSITE" id="PS51996">
    <property type="entry name" value="TR_MART"/>
    <property type="match status" value="1"/>
</dbReference>
<evidence type="ECO:0000313" key="8">
    <source>
        <dbReference type="EMBL" id="CAF1312208.1"/>
    </source>
</evidence>
<evidence type="ECO:0000256" key="1">
    <source>
        <dbReference type="ARBA" id="ARBA00009558"/>
    </source>
</evidence>
<dbReference type="EC" id="2.4.2.31" evidence="6"/>
<organism evidence="7 9">
    <name type="scientific">Adineta ricciae</name>
    <name type="common">Rotifer</name>
    <dbReference type="NCBI Taxonomy" id="249248"/>
    <lineage>
        <taxon>Eukaryota</taxon>
        <taxon>Metazoa</taxon>
        <taxon>Spiralia</taxon>
        <taxon>Gnathifera</taxon>
        <taxon>Rotifera</taxon>
        <taxon>Eurotatoria</taxon>
        <taxon>Bdelloidea</taxon>
        <taxon>Adinetida</taxon>
        <taxon>Adinetidae</taxon>
        <taxon>Adineta</taxon>
    </lineage>
</organism>
<reference evidence="7" key="1">
    <citation type="submission" date="2021-02" db="EMBL/GenBank/DDBJ databases">
        <authorList>
            <person name="Nowell W R."/>
        </authorList>
    </citation>
    <scope>NUCLEOTIDE SEQUENCE</scope>
</reference>
<keyword evidence="3 6" id="KW-0808">Transferase</keyword>
<dbReference type="OrthoDB" id="423533at2759"/>
<evidence type="ECO:0000313" key="9">
    <source>
        <dbReference type="Proteomes" id="UP000663828"/>
    </source>
</evidence>
<evidence type="ECO:0000256" key="5">
    <source>
        <dbReference type="ARBA" id="ARBA00047597"/>
    </source>
</evidence>
<dbReference type="Proteomes" id="UP000663828">
    <property type="component" value="Unassembled WGS sequence"/>
</dbReference>
<dbReference type="GO" id="GO:0016779">
    <property type="term" value="F:nucleotidyltransferase activity"/>
    <property type="evidence" value="ECO:0007669"/>
    <property type="project" value="UniProtKB-KW"/>
</dbReference>
<evidence type="ECO:0000256" key="2">
    <source>
        <dbReference type="ARBA" id="ARBA00022676"/>
    </source>
</evidence>
<keyword evidence="6" id="KW-0520">NAD</keyword>
<accession>A0A814TD26</accession>
<gene>
    <name evidence="8" type="ORF">EDS130_LOCUS31206</name>
    <name evidence="7" type="ORF">XAT740_LOCUS21419</name>
</gene>
<comment type="similarity">
    <text evidence="1 6">Belongs to the Arg-specific ADP-ribosyltransferase family.</text>
</comment>
<keyword evidence="4" id="KW-0548">Nucleotidyltransferase</keyword>
<dbReference type="SUPFAM" id="SSF56399">
    <property type="entry name" value="ADP-ribosylation"/>
    <property type="match status" value="1"/>
</dbReference>
<proteinExistence type="inferred from homology"/>
<comment type="catalytic activity">
    <reaction evidence="5 6">
        <text>L-arginyl-[protein] + NAD(+) = N(omega)-(ADP-D-ribosyl)-L-arginyl-[protein] + nicotinamide + H(+)</text>
        <dbReference type="Rhea" id="RHEA:19149"/>
        <dbReference type="Rhea" id="RHEA-COMP:10532"/>
        <dbReference type="Rhea" id="RHEA-COMP:15087"/>
        <dbReference type="ChEBI" id="CHEBI:15378"/>
        <dbReference type="ChEBI" id="CHEBI:17154"/>
        <dbReference type="ChEBI" id="CHEBI:29965"/>
        <dbReference type="ChEBI" id="CHEBI:57540"/>
        <dbReference type="ChEBI" id="CHEBI:142554"/>
        <dbReference type="EC" id="2.4.2.31"/>
    </reaction>
</comment>
<dbReference type="InterPro" id="IPR000768">
    <property type="entry name" value="ART"/>
</dbReference>
<dbReference type="Proteomes" id="UP000663852">
    <property type="component" value="Unassembled WGS sequence"/>
</dbReference>
<evidence type="ECO:0000256" key="3">
    <source>
        <dbReference type="ARBA" id="ARBA00022679"/>
    </source>
</evidence>
<keyword evidence="2 6" id="KW-0328">Glycosyltransferase</keyword>
<protein>
    <recommendedName>
        <fullName evidence="6">NAD(P)(+)--arginine ADP-ribosyltransferase</fullName>
        <ecNumber evidence="6">2.4.2.31</ecNumber>
    </recommendedName>
    <alternativeName>
        <fullName evidence="6">Mono(ADP-ribosyl)transferase</fullName>
    </alternativeName>
</protein>
<comment type="caution">
    <text evidence="7">The sequence shown here is derived from an EMBL/GenBank/DDBJ whole genome shotgun (WGS) entry which is preliminary data.</text>
</comment>
<evidence type="ECO:0000256" key="6">
    <source>
        <dbReference type="RuleBase" id="RU361228"/>
    </source>
</evidence>
<dbReference type="EMBL" id="CAJNOJ010000226">
    <property type="protein sequence ID" value="CAF1312208.1"/>
    <property type="molecule type" value="Genomic_DNA"/>
</dbReference>
<sequence>MQVGKEERCDKKVLASIKKEFNQVKERSRDEIPSYCVRLYTRNVFVNRVVNQALRNNDESKSEALVPFCYLLRQHIYSPSLPVYRGTVFRACQLETSMIDQYREIVGKGTVSWLGFTSTSKSLEIAKAFGCNTIFVIDLSEFTERFRYGRPVNISSMSMFPNEDEVLLPAGFGFTVKKVEHNLNDDLTYVDIHGIAR</sequence>
<dbReference type="Gene3D" id="3.90.176.10">
    <property type="entry name" value="Toxin ADP-ribosyltransferase, Chain A, domain 1"/>
    <property type="match status" value="1"/>
</dbReference>
<evidence type="ECO:0000313" key="7">
    <source>
        <dbReference type="EMBL" id="CAF1159811.1"/>
    </source>
</evidence>
<dbReference type="Pfam" id="PF01129">
    <property type="entry name" value="ART"/>
    <property type="match status" value="1"/>
</dbReference>